<accession>A0ABR1WUA7</accession>
<evidence type="ECO:0000256" key="6">
    <source>
        <dbReference type="ARBA" id="ARBA00022759"/>
    </source>
</evidence>
<evidence type="ECO:0000313" key="9">
    <source>
        <dbReference type="EMBL" id="KAK8086726.1"/>
    </source>
</evidence>
<comment type="caution">
    <text evidence="9">The sequence shown here is derived from an EMBL/GenBank/DDBJ whole genome shotgun (WGS) entry which is preliminary data.</text>
</comment>
<keyword evidence="4" id="KW-0540">Nuclease</keyword>
<dbReference type="RefSeq" id="XP_066721250.1">
    <property type="nucleotide sequence ID" value="XM_066853109.1"/>
</dbReference>
<evidence type="ECO:0000256" key="5">
    <source>
        <dbReference type="ARBA" id="ARBA00022723"/>
    </source>
</evidence>
<dbReference type="Pfam" id="PF00075">
    <property type="entry name" value="RNase_H"/>
    <property type="match status" value="1"/>
</dbReference>
<reference evidence="9 10" key="1">
    <citation type="submission" date="2023-01" db="EMBL/GenBank/DDBJ databases">
        <title>Analysis of 21 Apiospora genomes using comparative genomics revels a genus with tremendous synthesis potential of carbohydrate active enzymes and secondary metabolites.</title>
        <authorList>
            <person name="Sorensen T."/>
        </authorList>
    </citation>
    <scope>NUCLEOTIDE SEQUENCE [LARGE SCALE GENOMIC DNA]</scope>
    <source>
        <strain evidence="9 10">CBS 135458</strain>
    </source>
</reference>
<dbReference type="PROSITE" id="PS50879">
    <property type="entry name" value="RNASE_H_1"/>
    <property type="match status" value="1"/>
</dbReference>
<sequence length="172" mass="20040">MVYKMNFHVNGGCRHNGQGHGAMGAAAAVWNGRRVHTHRTLMLPSLSSYDLEPINQRAELTAVIMALLWALERYEQLDGRPRARVRIYSDSRYAVDCMTTWVWKWASNGWLNARGREVANRDLIEQASMLDDQVRELGSLRYVWIPRTRTSLLTDIATRRWTRWRDPPEIMQ</sequence>
<dbReference type="PANTHER" id="PTHR10642">
    <property type="entry name" value="RIBONUCLEASE H1"/>
    <property type="match status" value="1"/>
</dbReference>
<gene>
    <name evidence="9" type="ORF">PG994_001700</name>
</gene>
<keyword evidence="10" id="KW-1185">Reference proteome</keyword>
<evidence type="ECO:0000256" key="1">
    <source>
        <dbReference type="ARBA" id="ARBA00000077"/>
    </source>
</evidence>
<dbReference type="InterPro" id="IPR012337">
    <property type="entry name" value="RNaseH-like_sf"/>
</dbReference>
<dbReference type="PANTHER" id="PTHR10642:SF26">
    <property type="entry name" value="RIBONUCLEASE H1"/>
    <property type="match status" value="1"/>
</dbReference>
<proteinExistence type="inferred from homology"/>
<dbReference type="GeneID" id="92086172"/>
<dbReference type="EMBL" id="JAQQWL010000002">
    <property type="protein sequence ID" value="KAK8086726.1"/>
    <property type="molecule type" value="Genomic_DNA"/>
</dbReference>
<dbReference type="Proteomes" id="UP001480595">
    <property type="component" value="Unassembled WGS sequence"/>
</dbReference>
<comment type="catalytic activity">
    <reaction evidence="1">
        <text>Endonucleolytic cleavage to 5'-phosphomonoester.</text>
        <dbReference type="EC" id="3.1.26.4"/>
    </reaction>
</comment>
<protein>
    <recommendedName>
        <fullName evidence="3">ribonuclease H</fullName>
        <ecNumber evidence="3">3.1.26.4</ecNumber>
    </recommendedName>
</protein>
<comment type="similarity">
    <text evidence="2">Belongs to the RNase H family.</text>
</comment>
<dbReference type="EC" id="3.1.26.4" evidence="3"/>
<keyword evidence="7" id="KW-0378">Hydrolase</keyword>
<evidence type="ECO:0000256" key="3">
    <source>
        <dbReference type="ARBA" id="ARBA00012180"/>
    </source>
</evidence>
<evidence type="ECO:0000259" key="8">
    <source>
        <dbReference type="PROSITE" id="PS50879"/>
    </source>
</evidence>
<feature type="domain" description="RNase H type-1" evidence="8">
    <location>
        <begin position="1"/>
        <end position="166"/>
    </location>
</feature>
<name>A0ABR1WUA7_9PEZI</name>
<evidence type="ECO:0000256" key="4">
    <source>
        <dbReference type="ARBA" id="ARBA00022722"/>
    </source>
</evidence>
<evidence type="ECO:0000256" key="2">
    <source>
        <dbReference type="ARBA" id="ARBA00005300"/>
    </source>
</evidence>
<keyword evidence="6" id="KW-0255">Endonuclease</keyword>
<dbReference type="InterPro" id="IPR002156">
    <property type="entry name" value="RNaseH_domain"/>
</dbReference>
<dbReference type="InterPro" id="IPR050092">
    <property type="entry name" value="RNase_H"/>
</dbReference>
<organism evidence="9 10">
    <name type="scientific">Apiospora phragmitis</name>
    <dbReference type="NCBI Taxonomy" id="2905665"/>
    <lineage>
        <taxon>Eukaryota</taxon>
        <taxon>Fungi</taxon>
        <taxon>Dikarya</taxon>
        <taxon>Ascomycota</taxon>
        <taxon>Pezizomycotina</taxon>
        <taxon>Sordariomycetes</taxon>
        <taxon>Xylariomycetidae</taxon>
        <taxon>Amphisphaeriales</taxon>
        <taxon>Apiosporaceae</taxon>
        <taxon>Apiospora</taxon>
    </lineage>
</organism>
<evidence type="ECO:0000256" key="7">
    <source>
        <dbReference type="ARBA" id="ARBA00022801"/>
    </source>
</evidence>
<evidence type="ECO:0000313" key="10">
    <source>
        <dbReference type="Proteomes" id="UP001480595"/>
    </source>
</evidence>
<dbReference type="SUPFAM" id="SSF53098">
    <property type="entry name" value="Ribonuclease H-like"/>
    <property type="match status" value="1"/>
</dbReference>
<keyword evidence="5" id="KW-0479">Metal-binding</keyword>
<dbReference type="InterPro" id="IPR036397">
    <property type="entry name" value="RNaseH_sf"/>
</dbReference>
<dbReference type="Gene3D" id="3.30.420.10">
    <property type="entry name" value="Ribonuclease H-like superfamily/Ribonuclease H"/>
    <property type="match status" value="1"/>
</dbReference>